<name>A0A8J2KG65_9HEXA</name>
<comment type="similarity">
    <text evidence="1">Belongs to the SIMIBI class G3E GTPase family. ArgK/MeaB subfamily.</text>
</comment>
<evidence type="ECO:0000256" key="4">
    <source>
        <dbReference type="ARBA" id="ARBA00023134"/>
    </source>
</evidence>
<keyword evidence="3" id="KW-0378">Hydrolase</keyword>
<dbReference type="Pfam" id="PF03308">
    <property type="entry name" value="MeaB"/>
    <property type="match status" value="1"/>
</dbReference>
<keyword evidence="4" id="KW-0342">GTP-binding</keyword>
<evidence type="ECO:0000256" key="5">
    <source>
        <dbReference type="ARBA" id="ARBA00048548"/>
    </source>
</evidence>
<comment type="catalytic activity">
    <reaction evidence="5">
        <text>GTP + H2O = GDP + phosphate + H(+)</text>
        <dbReference type="Rhea" id="RHEA:19669"/>
        <dbReference type="ChEBI" id="CHEBI:15377"/>
        <dbReference type="ChEBI" id="CHEBI:15378"/>
        <dbReference type="ChEBI" id="CHEBI:37565"/>
        <dbReference type="ChEBI" id="CHEBI:43474"/>
        <dbReference type="ChEBI" id="CHEBI:58189"/>
    </reaction>
</comment>
<proteinExistence type="inferred from homology"/>
<dbReference type="OrthoDB" id="1476984at2759"/>
<dbReference type="InterPro" id="IPR005129">
    <property type="entry name" value="GTPase_ArgK"/>
</dbReference>
<keyword evidence="9" id="KW-1185">Reference proteome</keyword>
<evidence type="ECO:0008006" key="10">
    <source>
        <dbReference type="Google" id="ProtNLM"/>
    </source>
</evidence>
<evidence type="ECO:0000256" key="3">
    <source>
        <dbReference type="ARBA" id="ARBA00022801"/>
    </source>
</evidence>
<organism evidence="8 9">
    <name type="scientific">Allacma fusca</name>
    <dbReference type="NCBI Taxonomy" id="39272"/>
    <lineage>
        <taxon>Eukaryota</taxon>
        <taxon>Metazoa</taxon>
        <taxon>Ecdysozoa</taxon>
        <taxon>Arthropoda</taxon>
        <taxon>Hexapoda</taxon>
        <taxon>Collembola</taxon>
        <taxon>Symphypleona</taxon>
        <taxon>Sminthuridae</taxon>
        <taxon>Allacma</taxon>
    </lineage>
</organism>
<sequence>MRISKVQSIILGGNKYNWACLAKRRIAESITRKYYSDLKPEINPEVTELLKGLRDGRRASLATAITLVETENVRKKKLANRLLNHIMQESQVPTSYRIGISGPPGAGKSTFIEAFGKFLTSMGHRVAVLAVDPSSSSTGGSLLGDKTRMPELTRDPNAYIRPSPARGFLGGVTRSTNESIVLCEYANYDMILVETVGVGQSEYAVANMVDIFVVLLPPGGGDELQGVKRGIVEKADLLVVTKGDGDLLPAAHRTQYEYTAAIKFMRPTNPKWKTKVLQVSSKTKTGLDTFWEQVNNFKEVTKEDFLAKRGDQREVWMWTHVQEGLERVLLRDSRLKHLTNSLLDSVRDGKISPGSAADEILSLFEISEKKL</sequence>
<dbReference type="GO" id="GO:0003924">
    <property type="term" value="F:GTPase activity"/>
    <property type="evidence" value="ECO:0007669"/>
    <property type="project" value="InterPro"/>
</dbReference>
<comment type="subunit">
    <text evidence="7">Homodimer. Interacts with MMUT (the apoenzyme form); the interaction is GTP dependent.</text>
</comment>
<dbReference type="PANTHER" id="PTHR23408">
    <property type="entry name" value="METHYLMALONYL-COA MUTASE"/>
    <property type="match status" value="1"/>
</dbReference>
<evidence type="ECO:0000313" key="8">
    <source>
        <dbReference type="EMBL" id="CAG7734529.1"/>
    </source>
</evidence>
<dbReference type="FunFam" id="3.40.50.300:FF:000647">
    <property type="entry name" value="Methylmalonic aciduria type A homolog, mitochondrial"/>
    <property type="match status" value="1"/>
</dbReference>
<evidence type="ECO:0000313" key="9">
    <source>
        <dbReference type="Proteomes" id="UP000708208"/>
    </source>
</evidence>
<evidence type="ECO:0000256" key="1">
    <source>
        <dbReference type="ARBA" id="ARBA00009625"/>
    </source>
</evidence>
<protein>
    <recommendedName>
        <fullName evidence="10">Methylmalonic aciduria type A protein, mitochondrial</fullName>
    </recommendedName>
</protein>
<dbReference type="GO" id="GO:0005525">
    <property type="term" value="F:GTP binding"/>
    <property type="evidence" value="ECO:0007669"/>
    <property type="project" value="UniProtKB-KW"/>
</dbReference>
<comment type="function">
    <text evidence="6">GTPase, binds and hydrolyzes GTP. Involved in intracellular vitamin B12 metabolism, mediates the transport of cobalamin (Cbl) into mitochondria for the final steps of adenosylcobalamin (AdoCbl) synthesis. Functions as a G-protein chaperone that assists AdoCbl cofactor delivery from MMAB to the methylmalonyl-CoA mutase (MMUT). Plays a dual role as both a protectase and a reactivase for MMUT. Protects MMUT from progressive inactivation by oxidation by decreasing the rate of the formation of the oxidized inactive cofactor hydroxocobalamin (OH2Cbl). Additionally acts a reactivase by promoting the replacement of OH2Cbl by the active cofactor AdoCbl, restoring the activity of MMUT in the presence and hydrolysis of GTP.</text>
</comment>
<gene>
    <name evidence="8" type="ORF">AFUS01_LOCUS22913</name>
</gene>
<dbReference type="NCBIfam" id="NF006958">
    <property type="entry name" value="PRK09435.1"/>
    <property type="match status" value="1"/>
</dbReference>
<dbReference type="AlphaFoldDB" id="A0A8J2KG65"/>
<dbReference type="NCBIfam" id="TIGR00750">
    <property type="entry name" value="lao"/>
    <property type="match status" value="1"/>
</dbReference>
<accession>A0A8J2KG65</accession>
<reference evidence="8" key="1">
    <citation type="submission" date="2021-06" db="EMBL/GenBank/DDBJ databases">
        <authorList>
            <person name="Hodson N. C."/>
            <person name="Mongue J. A."/>
            <person name="Jaron S. K."/>
        </authorList>
    </citation>
    <scope>NUCLEOTIDE SEQUENCE</scope>
</reference>
<evidence type="ECO:0000256" key="7">
    <source>
        <dbReference type="ARBA" id="ARBA00062796"/>
    </source>
</evidence>
<dbReference type="PANTHER" id="PTHR23408:SF3">
    <property type="entry name" value="METHYLMALONIC ACIDURIA TYPE A PROTEIN, MITOCHONDRIAL"/>
    <property type="match status" value="1"/>
</dbReference>
<dbReference type="Proteomes" id="UP000708208">
    <property type="component" value="Unassembled WGS sequence"/>
</dbReference>
<keyword evidence="2" id="KW-0547">Nucleotide-binding</keyword>
<dbReference type="EMBL" id="CAJVCH010270872">
    <property type="protein sequence ID" value="CAG7734529.1"/>
    <property type="molecule type" value="Genomic_DNA"/>
</dbReference>
<dbReference type="GO" id="GO:0005737">
    <property type="term" value="C:cytoplasm"/>
    <property type="evidence" value="ECO:0007669"/>
    <property type="project" value="TreeGrafter"/>
</dbReference>
<dbReference type="CDD" id="cd03114">
    <property type="entry name" value="MMAA-like"/>
    <property type="match status" value="1"/>
</dbReference>
<evidence type="ECO:0000256" key="2">
    <source>
        <dbReference type="ARBA" id="ARBA00022741"/>
    </source>
</evidence>
<comment type="caution">
    <text evidence="8">The sequence shown here is derived from an EMBL/GenBank/DDBJ whole genome shotgun (WGS) entry which is preliminary data.</text>
</comment>
<evidence type="ECO:0000256" key="6">
    <source>
        <dbReference type="ARBA" id="ARBA00056794"/>
    </source>
</evidence>